<evidence type="ECO:0000313" key="15">
    <source>
        <dbReference type="Proteomes" id="UP000321157"/>
    </source>
</evidence>
<dbReference type="EMBL" id="BJXX01000166">
    <property type="protein sequence ID" value="GEN36063.1"/>
    <property type="molecule type" value="Genomic_DNA"/>
</dbReference>
<evidence type="ECO:0000256" key="8">
    <source>
        <dbReference type="ARBA" id="ARBA00023002"/>
    </source>
</evidence>
<evidence type="ECO:0000256" key="3">
    <source>
        <dbReference type="ARBA" id="ARBA00006605"/>
    </source>
</evidence>
<dbReference type="InterPro" id="IPR001821">
    <property type="entry name" value="NiFe_hydrogenase_ssu"/>
</dbReference>
<evidence type="ECO:0000256" key="1">
    <source>
        <dbReference type="ARBA" id="ARBA00001966"/>
    </source>
</evidence>
<evidence type="ECO:0000256" key="5">
    <source>
        <dbReference type="ARBA" id="ARBA00022485"/>
    </source>
</evidence>
<gene>
    <name evidence="14" type="ORF">ADA01nite_35230</name>
</gene>
<protein>
    <submittedName>
        <fullName evidence="14">Hydrogenase</fullName>
    </submittedName>
</protein>
<feature type="binding site" evidence="11">
    <location>
        <position position="242"/>
    </location>
    <ligand>
        <name>[3Fe-4S] cluster</name>
        <dbReference type="ChEBI" id="CHEBI:21137"/>
    </ligand>
</feature>
<dbReference type="GO" id="GO:0051539">
    <property type="term" value="F:4 iron, 4 sulfur cluster binding"/>
    <property type="evidence" value="ECO:0007669"/>
    <property type="project" value="UniProtKB-KW"/>
</dbReference>
<feature type="binding site" evidence="11">
    <location>
        <position position="203"/>
    </location>
    <ligand>
        <name>[4Fe-4S] cluster</name>
        <dbReference type="ChEBI" id="CHEBI:49883"/>
        <label>2</label>
    </ligand>
</feature>
<evidence type="ECO:0000256" key="4">
    <source>
        <dbReference type="ARBA" id="ARBA00011771"/>
    </source>
</evidence>
<dbReference type="Gene3D" id="3.40.50.700">
    <property type="entry name" value="NADH:ubiquinone oxidoreductase-like, 20kDa subunit"/>
    <property type="match status" value="1"/>
</dbReference>
<dbReference type="PANTHER" id="PTHR30013">
    <property type="entry name" value="NIFE / NIFESE HYDROGENASE SMALL SUBUNIT FAMILY MEMBER"/>
    <property type="match status" value="1"/>
</dbReference>
<dbReference type="InterPro" id="IPR037148">
    <property type="entry name" value="NiFe-Hase_small_C_sf"/>
</dbReference>
<dbReference type="SUPFAM" id="SSF56770">
    <property type="entry name" value="HydA/Nqo6-like"/>
    <property type="match status" value="1"/>
</dbReference>
<comment type="caution">
    <text evidence="14">The sequence shown here is derived from an EMBL/GenBank/DDBJ whole genome shotgun (WGS) entry which is preliminary data.</text>
</comment>
<reference evidence="14 15" key="1">
    <citation type="submission" date="2019-07" db="EMBL/GenBank/DDBJ databases">
        <title>Whole genome shotgun sequence of Aneurinibacillus danicus NBRC 102444.</title>
        <authorList>
            <person name="Hosoyama A."/>
            <person name="Uohara A."/>
            <person name="Ohji S."/>
            <person name="Ichikawa N."/>
        </authorList>
    </citation>
    <scope>NUCLEOTIDE SEQUENCE [LARGE SCALE GENOMIC DNA]</scope>
    <source>
        <strain evidence="14 15">NBRC 102444</strain>
    </source>
</reference>
<proteinExistence type="inferred from homology"/>
<dbReference type="InterPro" id="IPR027394">
    <property type="entry name" value="Cytochrome-c3_hydrogenase_C"/>
</dbReference>
<dbReference type="PANTHER" id="PTHR30013:SF5">
    <property type="entry name" value="HYDROGENASE SMALL SUBUNIT"/>
    <property type="match status" value="1"/>
</dbReference>
<keyword evidence="10 11" id="KW-0411">Iron-sulfur</keyword>
<dbReference type="Gene3D" id="4.10.480.10">
    <property type="entry name" value="Cytochrome-c3 hydrogenase, C-terminal domain"/>
    <property type="match status" value="1"/>
</dbReference>
<keyword evidence="7" id="KW-0732">Signal</keyword>
<dbReference type="GO" id="GO:0051538">
    <property type="term" value="F:3 iron, 4 sulfur cluster binding"/>
    <property type="evidence" value="ECO:0007669"/>
    <property type="project" value="UniProtKB-KW"/>
</dbReference>
<comment type="subunit">
    <text evidence="4">Heterodimer of a large and a small subunit.</text>
</comment>
<keyword evidence="6 11" id="KW-0479">Metal-binding</keyword>
<sequence>MANLLWVHGGACNGNTQSFLNAEEPTVIDLVTDFGINILYHHSLSMEFGDQVRRLYDQILSDEIPLDILVVEGTVIQGPNGTGHYDMLMDRPKKDWILEFSHKAQYVVAIGDCACWGGIPATKPNPSESIGLQYLKGERGGFLGAEFRSKAGLPVINIPGCPAHPDWVTQILVAIATGRAEDVLLDDLQRPQTFFKTFTQTGCTRVQYFEWKESVEEFGQGTRKGCLFYEQGCRGPMTHSPCNRILWNRQSSKTRAGMPCIGCTEPQFPFFDLAPGTVFKTQKILGSIPREVPQGSDPLSYSVNAAMARAVAPKWAKEDMFVP</sequence>
<dbReference type="Pfam" id="PF01058">
    <property type="entry name" value="Oxidored_q6"/>
    <property type="match status" value="1"/>
</dbReference>
<keyword evidence="5 11" id="KW-0004">4Fe-4S</keyword>
<feature type="domain" description="NADH:ubiquinone oxidoreductase-like 20kDa subunit" evidence="12">
    <location>
        <begin position="12"/>
        <end position="175"/>
    </location>
</feature>
<feature type="binding site" evidence="11">
    <location>
        <position position="233"/>
    </location>
    <ligand>
        <name>[4Fe-4S] cluster</name>
        <dbReference type="ChEBI" id="CHEBI:49883"/>
        <label>2</label>
    </ligand>
</feature>
<feature type="binding site" evidence="11">
    <location>
        <position position="12"/>
    </location>
    <ligand>
        <name>[4Fe-4S] cluster</name>
        <dbReference type="ChEBI" id="CHEBI:49883"/>
        <label>1</label>
    </ligand>
</feature>
<feature type="binding site" evidence="11">
    <location>
        <position position="226"/>
    </location>
    <ligand>
        <name>[4Fe-4S] cluster</name>
        <dbReference type="ChEBI" id="CHEBI:49883"/>
        <label>2</label>
    </ligand>
</feature>
<keyword evidence="11" id="KW-0003">3Fe-4S</keyword>
<feature type="domain" description="Cytochrome-c3 hydrogenase C-terminal" evidence="13">
    <location>
        <begin position="195"/>
        <end position="269"/>
    </location>
</feature>
<dbReference type="GO" id="GO:0030313">
    <property type="term" value="C:cell envelope"/>
    <property type="evidence" value="ECO:0007669"/>
    <property type="project" value="UniProtKB-SubCell"/>
</dbReference>
<name>A0A511VES7_9BACL</name>
<feature type="binding site" evidence="11">
    <location>
        <position position="263"/>
    </location>
    <ligand>
        <name>[3Fe-4S] cluster</name>
        <dbReference type="ChEBI" id="CHEBI:21137"/>
    </ligand>
</feature>
<dbReference type="RefSeq" id="WP_146811637.1">
    <property type="nucleotide sequence ID" value="NZ_BJXX01000166.1"/>
</dbReference>
<evidence type="ECO:0000256" key="11">
    <source>
        <dbReference type="PIRSR" id="PIRSR000310-1"/>
    </source>
</evidence>
<comment type="similarity">
    <text evidence="3">Belongs to the [NiFe]/[NiFeSe] hydrogenase small subunit family.</text>
</comment>
<dbReference type="Pfam" id="PF14720">
    <property type="entry name" value="NiFe_hyd_SSU_C"/>
    <property type="match status" value="1"/>
</dbReference>
<dbReference type="InterPro" id="IPR037024">
    <property type="entry name" value="NiFe_Hase_small_N_sf"/>
</dbReference>
<comment type="subcellular location">
    <subcellularLocation>
        <location evidence="2">Cell envelope</location>
    </subcellularLocation>
</comment>
<dbReference type="GO" id="GO:0044569">
    <property type="term" value="C:[Ni-Fe] hydrogenase complex"/>
    <property type="evidence" value="ECO:0007669"/>
    <property type="project" value="TreeGrafter"/>
</dbReference>
<evidence type="ECO:0000313" key="14">
    <source>
        <dbReference type="EMBL" id="GEN36063.1"/>
    </source>
</evidence>
<dbReference type="GO" id="GO:0016020">
    <property type="term" value="C:membrane"/>
    <property type="evidence" value="ECO:0007669"/>
    <property type="project" value="TreeGrafter"/>
</dbReference>
<dbReference type="GO" id="GO:0008901">
    <property type="term" value="F:ferredoxin hydrogenase activity"/>
    <property type="evidence" value="ECO:0007669"/>
    <property type="project" value="InterPro"/>
</dbReference>
<feature type="binding site" evidence="11">
    <location>
        <position position="260"/>
    </location>
    <ligand>
        <name>[3Fe-4S] cluster</name>
        <dbReference type="ChEBI" id="CHEBI:21137"/>
    </ligand>
</feature>
<evidence type="ECO:0000256" key="6">
    <source>
        <dbReference type="ARBA" id="ARBA00022723"/>
    </source>
</evidence>
<dbReference type="GO" id="GO:0046872">
    <property type="term" value="F:metal ion binding"/>
    <property type="evidence" value="ECO:0007669"/>
    <property type="project" value="UniProtKB-KW"/>
</dbReference>
<feature type="binding site" evidence="11">
    <location>
        <position position="113"/>
    </location>
    <ligand>
        <name>[4Fe-4S] cluster</name>
        <dbReference type="ChEBI" id="CHEBI:49883"/>
        <label>1</label>
    </ligand>
</feature>
<dbReference type="PIRSF" id="PIRSF000310">
    <property type="entry name" value="NiFe_hyd_ssu"/>
    <property type="match status" value="1"/>
</dbReference>
<dbReference type="OrthoDB" id="9766729at2"/>
<dbReference type="InterPro" id="IPR006137">
    <property type="entry name" value="NADH_UbQ_OxRdtase-like_20kDa"/>
</dbReference>
<evidence type="ECO:0000259" key="13">
    <source>
        <dbReference type="Pfam" id="PF14720"/>
    </source>
</evidence>
<evidence type="ECO:0000256" key="7">
    <source>
        <dbReference type="ARBA" id="ARBA00022729"/>
    </source>
</evidence>
<dbReference type="Proteomes" id="UP000321157">
    <property type="component" value="Unassembled WGS sequence"/>
</dbReference>
<dbReference type="GO" id="GO:0009061">
    <property type="term" value="P:anaerobic respiration"/>
    <property type="evidence" value="ECO:0007669"/>
    <property type="project" value="TreeGrafter"/>
</dbReference>
<dbReference type="GO" id="GO:0009375">
    <property type="term" value="C:ferredoxin hydrogenase complex"/>
    <property type="evidence" value="ECO:0007669"/>
    <property type="project" value="InterPro"/>
</dbReference>
<accession>A0A511VES7</accession>
<evidence type="ECO:0000256" key="2">
    <source>
        <dbReference type="ARBA" id="ARBA00004196"/>
    </source>
</evidence>
<comment type="cofactor">
    <cofactor evidence="1">
        <name>[4Fe-4S] cluster</name>
        <dbReference type="ChEBI" id="CHEBI:49883"/>
    </cofactor>
</comment>
<feature type="binding site" evidence="11">
    <location>
        <position position="161"/>
    </location>
    <ligand>
        <name>[4Fe-4S] cluster</name>
        <dbReference type="ChEBI" id="CHEBI:49883"/>
        <label>1</label>
    </ligand>
</feature>
<keyword evidence="15" id="KW-1185">Reference proteome</keyword>
<organism evidence="14 15">
    <name type="scientific">Aneurinibacillus danicus</name>
    <dbReference type="NCBI Taxonomy" id="267746"/>
    <lineage>
        <taxon>Bacteria</taxon>
        <taxon>Bacillati</taxon>
        <taxon>Bacillota</taxon>
        <taxon>Bacilli</taxon>
        <taxon>Bacillales</taxon>
        <taxon>Paenibacillaceae</taxon>
        <taxon>Aneurinibacillus group</taxon>
        <taxon>Aneurinibacillus</taxon>
    </lineage>
</organism>
<keyword evidence="9 11" id="KW-0408">Iron</keyword>
<evidence type="ECO:0000256" key="10">
    <source>
        <dbReference type="ARBA" id="ARBA00023014"/>
    </source>
</evidence>
<evidence type="ECO:0000259" key="12">
    <source>
        <dbReference type="Pfam" id="PF01058"/>
    </source>
</evidence>
<keyword evidence="8" id="KW-0560">Oxidoreductase</keyword>
<evidence type="ECO:0000256" key="9">
    <source>
        <dbReference type="ARBA" id="ARBA00023004"/>
    </source>
</evidence>
<dbReference type="AlphaFoldDB" id="A0A511VES7"/>
<dbReference type="GO" id="GO:0009055">
    <property type="term" value="F:electron transfer activity"/>
    <property type="evidence" value="ECO:0007669"/>
    <property type="project" value="TreeGrafter"/>
</dbReference>